<dbReference type="PANTHER" id="PTHR46392:SF1">
    <property type="entry name" value="DUAL SERINE_THREONINE AND TYROSINE PROTEIN KINASE"/>
    <property type="match status" value="1"/>
</dbReference>
<evidence type="ECO:0000256" key="7">
    <source>
        <dbReference type="ARBA" id="ARBA00022777"/>
    </source>
</evidence>
<evidence type="ECO:0000313" key="16">
    <source>
        <dbReference type="Proteomes" id="UP000515163"/>
    </source>
</evidence>
<dbReference type="InterPro" id="IPR027417">
    <property type="entry name" value="P-loop_NTPase"/>
</dbReference>
<dbReference type="EC" id="2.7.12.1" evidence="3"/>
<dbReference type="PROSITE" id="PS00108">
    <property type="entry name" value="PROTEIN_KINASE_ST"/>
    <property type="match status" value="1"/>
</dbReference>
<evidence type="ECO:0000256" key="2">
    <source>
        <dbReference type="ARBA" id="ARBA00008171"/>
    </source>
</evidence>
<evidence type="ECO:0000256" key="13">
    <source>
        <dbReference type="ARBA" id="ARBA00049308"/>
    </source>
</evidence>
<dbReference type="InParanoid" id="A0A6P8I7X2"/>
<dbReference type="Gene3D" id="1.10.510.10">
    <property type="entry name" value="Transferase(Phosphotransferase) domain 1"/>
    <property type="match status" value="1"/>
</dbReference>
<dbReference type="PANTHER" id="PTHR46392">
    <property type="entry name" value="DUAL SERINE/THREONINE AND TYROSINE PROTEIN KINASE"/>
    <property type="match status" value="1"/>
</dbReference>
<dbReference type="KEGG" id="aten:116300043"/>
<dbReference type="AlphaFoldDB" id="A0A6P8I7X2"/>
<dbReference type="InterPro" id="IPR008271">
    <property type="entry name" value="Ser/Thr_kinase_AS"/>
</dbReference>
<evidence type="ECO:0000256" key="14">
    <source>
        <dbReference type="ARBA" id="ARBA00051680"/>
    </source>
</evidence>
<evidence type="ECO:0000256" key="11">
    <source>
        <dbReference type="ARBA" id="ARBA00042638"/>
    </source>
</evidence>
<evidence type="ECO:0000256" key="9">
    <source>
        <dbReference type="ARBA" id="ARBA00040421"/>
    </source>
</evidence>
<comment type="catalytic activity">
    <reaction evidence="12">
        <text>L-seryl-[protein] + ATP = O-phospho-L-seryl-[protein] + ADP + H(+)</text>
        <dbReference type="Rhea" id="RHEA:17989"/>
        <dbReference type="Rhea" id="RHEA-COMP:9863"/>
        <dbReference type="Rhea" id="RHEA-COMP:11604"/>
        <dbReference type="ChEBI" id="CHEBI:15378"/>
        <dbReference type="ChEBI" id="CHEBI:29999"/>
        <dbReference type="ChEBI" id="CHEBI:30616"/>
        <dbReference type="ChEBI" id="CHEBI:83421"/>
        <dbReference type="ChEBI" id="CHEBI:456216"/>
        <dbReference type="EC" id="2.7.12.1"/>
    </reaction>
</comment>
<reference evidence="17" key="1">
    <citation type="submission" date="2025-08" db="UniProtKB">
        <authorList>
            <consortium name="RefSeq"/>
        </authorList>
    </citation>
    <scope>IDENTIFICATION</scope>
    <source>
        <tissue evidence="17">Tentacle</tissue>
    </source>
</reference>
<evidence type="ECO:0000256" key="1">
    <source>
        <dbReference type="ARBA" id="ARBA00004496"/>
    </source>
</evidence>
<dbReference type="RefSeq" id="XP_031564664.1">
    <property type="nucleotide sequence ID" value="XM_031708804.1"/>
</dbReference>
<dbReference type="Pfam" id="PF00350">
    <property type="entry name" value="Dynamin_N"/>
    <property type="match status" value="1"/>
</dbReference>
<dbReference type="SUPFAM" id="SSF56112">
    <property type="entry name" value="Protein kinase-like (PK-like)"/>
    <property type="match status" value="1"/>
</dbReference>
<accession>A0A6P8I7X2</accession>
<evidence type="ECO:0000259" key="15">
    <source>
        <dbReference type="PROSITE" id="PS50011"/>
    </source>
</evidence>
<dbReference type="GO" id="GO:0044344">
    <property type="term" value="P:cellular response to fibroblast growth factor stimulus"/>
    <property type="evidence" value="ECO:0007669"/>
    <property type="project" value="TreeGrafter"/>
</dbReference>
<dbReference type="GeneID" id="116300043"/>
<comment type="catalytic activity">
    <reaction evidence="13">
        <text>L-threonyl-[protein] + ATP = O-phospho-L-threonyl-[protein] + ADP + H(+)</text>
        <dbReference type="Rhea" id="RHEA:46608"/>
        <dbReference type="Rhea" id="RHEA-COMP:11060"/>
        <dbReference type="Rhea" id="RHEA-COMP:11605"/>
        <dbReference type="ChEBI" id="CHEBI:15378"/>
        <dbReference type="ChEBI" id="CHEBI:30013"/>
        <dbReference type="ChEBI" id="CHEBI:30616"/>
        <dbReference type="ChEBI" id="CHEBI:61977"/>
        <dbReference type="ChEBI" id="CHEBI:456216"/>
        <dbReference type="EC" id="2.7.12.1"/>
    </reaction>
</comment>
<dbReference type="GO" id="GO:0004674">
    <property type="term" value="F:protein serine/threonine kinase activity"/>
    <property type="evidence" value="ECO:0007669"/>
    <property type="project" value="UniProtKB-KW"/>
</dbReference>
<dbReference type="InterPro" id="IPR001245">
    <property type="entry name" value="Ser-Thr/Tyr_kinase_cat_dom"/>
</dbReference>
<dbReference type="GO" id="GO:0043066">
    <property type="term" value="P:negative regulation of apoptotic process"/>
    <property type="evidence" value="ECO:0007669"/>
    <property type="project" value="TreeGrafter"/>
</dbReference>
<sequence length="932" mass="105612">MGDSLAFRLSAKESLKKTVCDYKTHIAEIAALHRDTTRCLKEIQDLIKASRRTEPLFSLPALQVPDFNFGNRLPCVLFIGTHNCGKTTLLNVFLGKHILPTHETPCTARLVRMVYSSGNENYVTLVDSQGHKQETRTFKDKVPRKYIVLKDDERQDGEKLKTIVEVGVKDIKLLECGIELIDSPGRNENEALDLVVEEFLSKGVVPLIVYVVDGNNQLQQTDRTTIRELQNKFPNVSLMFVCSKVDVEKKAKAYDKDEDNDDDEADDPFDEELFNQAQKKKYDVFHKLKNLDFLPSDDEIESSSLFHGVSARMVKLSRKRKLRNAATMSFENLELCIFEKLESSFRKESKKALSILLSTQEMILTSVVDKERTFANAVSSVSNAYNRAIGIELSLFSLILDLIVKGKTITNAIGSELEKLAEIFIKEGEKYQFKANGKRNAESLVEEFCSEIKGSILDRTFNVLKRSVKRDLKRSLVLSVLKVEELAKSVESALLSRFIRRAYASEYHQERKQMNAKRLVENCAVLDGILESFSIAIDVALRRELSRHLEKFDLKNDGANAPKPKDSSWRRKVVQGMLSKINCKELAKTVVKTCGEALKLKHQEFVQDVREFKLLNQALSSHGVESMVTRLRTDYVPQVAELAVKGHALQYVIERGGPPELGEEEMCTAHGRVHSCSSPLWCADRDCCMVKVVTKSAVGSKVWNQTMLDCMHTIDIVEKLGTCCPKFLQLNGWFLPEPDKLYIVMEKAVEDLLAALKRGMSWEKRLRVAIDVAEGVSAIHKANYIYQDLKPQNVMLTVDGTSKVNLCKPEKPFETTKLGIPFHISPTMFLNYQGGSHAKKMYDIYAFGSLLWVLCEGSGEARPQVYSHCYDIDAMKDAVCHQGIRPERPPKTPDAWWDLMTLCWKEDASTKMQNVLDQLLQIHYKNTCTMNG</sequence>
<keyword evidence="4" id="KW-0963">Cytoplasm</keyword>
<evidence type="ECO:0000256" key="5">
    <source>
        <dbReference type="ARBA" id="ARBA00022527"/>
    </source>
</evidence>
<proteinExistence type="inferred from homology"/>
<dbReference type="SUPFAM" id="SSF52540">
    <property type="entry name" value="P-loop containing nucleoside triphosphate hydrolases"/>
    <property type="match status" value="1"/>
</dbReference>
<dbReference type="SMART" id="SM00220">
    <property type="entry name" value="S_TKc"/>
    <property type="match status" value="1"/>
</dbReference>
<name>A0A6P8I7X2_ACTTE</name>
<gene>
    <name evidence="17" type="primary">LOC116300043</name>
</gene>
<evidence type="ECO:0000256" key="10">
    <source>
        <dbReference type="ARBA" id="ARBA00041268"/>
    </source>
</evidence>
<keyword evidence="6" id="KW-0808">Transferase</keyword>
<dbReference type="GO" id="GO:0004713">
    <property type="term" value="F:protein tyrosine kinase activity"/>
    <property type="evidence" value="ECO:0007669"/>
    <property type="project" value="UniProtKB-KW"/>
</dbReference>
<organism evidence="16 17">
    <name type="scientific">Actinia tenebrosa</name>
    <name type="common">Australian red waratah sea anemone</name>
    <dbReference type="NCBI Taxonomy" id="6105"/>
    <lineage>
        <taxon>Eukaryota</taxon>
        <taxon>Metazoa</taxon>
        <taxon>Cnidaria</taxon>
        <taxon>Anthozoa</taxon>
        <taxon>Hexacorallia</taxon>
        <taxon>Actiniaria</taxon>
        <taxon>Actiniidae</taxon>
        <taxon>Actinia</taxon>
    </lineage>
</organism>
<dbReference type="GO" id="GO:0004712">
    <property type="term" value="F:protein serine/threonine/tyrosine kinase activity"/>
    <property type="evidence" value="ECO:0007669"/>
    <property type="project" value="UniProtKB-EC"/>
</dbReference>
<dbReference type="InterPro" id="IPR051302">
    <property type="entry name" value="Dual_SerThr-Tyr_Kinase"/>
</dbReference>
<dbReference type="InterPro" id="IPR045063">
    <property type="entry name" value="Dynamin_N"/>
</dbReference>
<comment type="subcellular location">
    <subcellularLocation>
        <location evidence="1">Cytoplasm</location>
    </subcellularLocation>
</comment>
<comment type="catalytic activity">
    <reaction evidence="14">
        <text>L-tyrosyl-[protein] + ATP = O-phospho-L-tyrosyl-[protein] + ADP + H(+)</text>
        <dbReference type="Rhea" id="RHEA:10596"/>
        <dbReference type="Rhea" id="RHEA-COMP:10136"/>
        <dbReference type="Rhea" id="RHEA-COMP:20101"/>
        <dbReference type="ChEBI" id="CHEBI:15378"/>
        <dbReference type="ChEBI" id="CHEBI:30616"/>
        <dbReference type="ChEBI" id="CHEBI:46858"/>
        <dbReference type="ChEBI" id="CHEBI:61978"/>
        <dbReference type="ChEBI" id="CHEBI:456216"/>
        <dbReference type="EC" id="2.7.12.1"/>
    </reaction>
</comment>
<dbReference type="GO" id="GO:0005737">
    <property type="term" value="C:cytoplasm"/>
    <property type="evidence" value="ECO:0007669"/>
    <property type="project" value="UniProtKB-SubCell"/>
</dbReference>
<protein>
    <recommendedName>
        <fullName evidence="9">Dual serine/threonine and tyrosine protein kinase</fullName>
        <ecNumber evidence="3">2.7.12.1</ecNumber>
    </recommendedName>
    <alternativeName>
        <fullName evidence="11">Dusty protein kinase</fullName>
    </alternativeName>
    <alternativeName>
        <fullName evidence="10">Receptor-interacting serine/threonine-protein kinase 5</fullName>
    </alternativeName>
</protein>
<keyword evidence="7" id="KW-0418">Kinase</keyword>
<feature type="domain" description="Protein kinase" evidence="15">
    <location>
        <begin position="650"/>
        <end position="932"/>
    </location>
</feature>
<dbReference type="PROSITE" id="PS50011">
    <property type="entry name" value="PROTEIN_KINASE_DOM"/>
    <property type="match status" value="1"/>
</dbReference>
<evidence type="ECO:0000256" key="12">
    <source>
        <dbReference type="ARBA" id="ARBA00049003"/>
    </source>
</evidence>
<evidence type="ECO:0000313" key="17">
    <source>
        <dbReference type="RefSeq" id="XP_031564664.1"/>
    </source>
</evidence>
<dbReference type="GO" id="GO:0070374">
    <property type="term" value="P:positive regulation of ERK1 and ERK2 cascade"/>
    <property type="evidence" value="ECO:0007669"/>
    <property type="project" value="TreeGrafter"/>
</dbReference>
<evidence type="ECO:0000256" key="3">
    <source>
        <dbReference type="ARBA" id="ARBA00013203"/>
    </source>
</evidence>
<dbReference type="InterPro" id="IPR000719">
    <property type="entry name" value="Prot_kinase_dom"/>
</dbReference>
<evidence type="ECO:0000256" key="4">
    <source>
        <dbReference type="ARBA" id="ARBA00022490"/>
    </source>
</evidence>
<keyword evidence="5" id="KW-0723">Serine/threonine-protein kinase</keyword>
<evidence type="ECO:0000256" key="6">
    <source>
        <dbReference type="ARBA" id="ARBA00022679"/>
    </source>
</evidence>
<dbReference type="GO" id="GO:0045743">
    <property type="term" value="P:positive regulation of fibroblast growth factor receptor signaling pathway"/>
    <property type="evidence" value="ECO:0007669"/>
    <property type="project" value="TreeGrafter"/>
</dbReference>
<dbReference type="Proteomes" id="UP000515163">
    <property type="component" value="Unplaced"/>
</dbReference>
<dbReference type="Gene3D" id="3.40.50.300">
    <property type="entry name" value="P-loop containing nucleotide triphosphate hydrolases"/>
    <property type="match status" value="1"/>
</dbReference>
<dbReference type="Pfam" id="PF07714">
    <property type="entry name" value="PK_Tyr_Ser-Thr"/>
    <property type="match status" value="1"/>
</dbReference>
<evidence type="ECO:0000256" key="8">
    <source>
        <dbReference type="ARBA" id="ARBA00023137"/>
    </source>
</evidence>
<keyword evidence="16" id="KW-1185">Reference proteome</keyword>
<dbReference type="InterPro" id="IPR011009">
    <property type="entry name" value="Kinase-like_dom_sf"/>
</dbReference>
<dbReference type="OrthoDB" id="5962695at2759"/>
<comment type="similarity">
    <text evidence="2">Belongs to the protein kinase superfamily. TKL Ser/Thr protein kinase family. ROCO subfamily.</text>
</comment>
<keyword evidence="8" id="KW-0829">Tyrosine-protein kinase</keyword>
<dbReference type="GO" id="GO:0005524">
    <property type="term" value="F:ATP binding"/>
    <property type="evidence" value="ECO:0007669"/>
    <property type="project" value="InterPro"/>
</dbReference>